<feature type="region of interest" description="Disordered" evidence="11">
    <location>
        <begin position="93"/>
        <end position="244"/>
    </location>
</feature>
<dbReference type="InterPro" id="IPR012476">
    <property type="entry name" value="GLE1"/>
</dbReference>
<comment type="caution">
    <text evidence="12">The sequence shown here is derived from an EMBL/GenBank/DDBJ whole genome shotgun (WGS) entry which is preliminary data.</text>
</comment>
<dbReference type="HOGENOM" id="CLU_018821_1_0_1"/>
<organism evidence="12 13">
    <name type="scientific">Exophiala aquamarina CBS 119918</name>
    <dbReference type="NCBI Taxonomy" id="1182545"/>
    <lineage>
        <taxon>Eukaryota</taxon>
        <taxon>Fungi</taxon>
        <taxon>Dikarya</taxon>
        <taxon>Ascomycota</taxon>
        <taxon>Pezizomycotina</taxon>
        <taxon>Eurotiomycetes</taxon>
        <taxon>Chaetothyriomycetidae</taxon>
        <taxon>Chaetothyriales</taxon>
        <taxon>Herpotrichiellaceae</taxon>
        <taxon>Exophiala</taxon>
    </lineage>
</organism>
<keyword evidence="7" id="KW-0906">Nuclear pore complex</keyword>
<reference evidence="12 13" key="1">
    <citation type="submission" date="2013-03" db="EMBL/GenBank/DDBJ databases">
        <title>The Genome Sequence of Exophiala aquamarina CBS 119918.</title>
        <authorList>
            <consortium name="The Broad Institute Genomics Platform"/>
            <person name="Cuomo C."/>
            <person name="de Hoog S."/>
            <person name="Gorbushina A."/>
            <person name="Walker B."/>
            <person name="Young S.K."/>
            <person name="Zeng Q."/>
            <person name="Gargeya S."/>
            <person name="Fitzgerald M."/>
            <person name="Haas B."/>
            <person name="Abouelleil A."/>
            <person name="Allen A.W."/>
            <person name="Alvarado L."/>
            <person name="Arachchi H.M."/>
            <person name="Berlin A.M."/>
            <person name="Chapman S.B."/>
            <person name="Gainer-Dewar J."/>
            <person name="Goldberg J."/>
            <person name="Griggs A."/>
            <person name="Gujja S."/>
            <person name="Hansen M."/>
            <person name="Howarth C."/>
            <person name="Imamovic A."/>
            <person name="Ireland A."/>
            <person name="Larimer J."/>
            <person name="McCowan C."/>
            <person name="Murphy C."/>
            <person name="Pearson M."/>
            <person name="Poon T.W."/>
            <person name="Priest M."/>
            <person name="Roberts A."/>
            <person name="Saif S."/>
            <person name="Shea T."/>
            <person name="Sisk P."/>
            <person name="Sykes S."/>
            <person name="Wortman J."/>
            <person name="Nusbaum C."/>
            <person name="Birren B."/>
        </authorList>
    </citation>
    <scope>NUCLEOTIDE SEQUENCE [LARGE SCALE GENOMIC DNA]</scope>
    <source>
        <strain evidence="12 13">CBS 119918</strain>
    </source>
</reference>
<comment type="similarity">
    <text evidence="2">Belongs to the GLE1 family.</text>
</comment>
<evidence type="ECO:0000313" key="12">
    <source>
        <dbReference type="EMBL" id="KEF56123.1"/>
    </source>
</evidence>
<dbReference type="GO" id="GO:0031369">
    <property type="term" value="F:translation initiation factor binding"/>
    <property type="evidence" value="ECO:0007669"/>
    <property type="project" value="TreeGrafter"/>
</dbReference>
<dbReference type="GO" id="GO:0016973">
    <property type="term" value="P:poly(A)+ mRNA export from nucleus"/>
    <property type="evidence" value="ECO:0007669"/>
    <property type="project" value="InterPro"/>
</dbReference>
<dbReference type="Gene3D" id="1.25.40.510">
    <property type="entry name" value="GLE1-like"/>
    <property type="match status" value="1"/>
</dbReference>
<keyword evidence="6" id="KW-0811">Translocation</keyword>
<dbReference type="VEuPathDB" id="FungiDB:A1O9_07704"/>
<feature type="compositionally biased region" description="Basic and acidic residues" evidence="11">
    <location>
        <begin position="13"/>
        <end position="22"/>
    </location>
</feature>
<dbReference type="PANTHER" id="PTHR12960">
    <property type="entry name" value="GLE-1-RELATED"/>
    <property type="match status" value="1"/>
</dbReference>
<dbReference type="GO" id="GO:0000822">
    <property type="term" value="F:inositol hexakisphosphate binding"/>
    <property type="evidence" value="ECO:0007669"/>
    <property type="project" value="TreeGrafter"/>
</dbReference>
<dbReference type="RefSeq" id="XP_013258713.1">
    <property type="nucleotide sequence ID" value="XM_013403259.1"/>
</dbReference>
<dbReference type="GO" id="GO:0005737">
    <property type="term" value="C:cytoplasm"/>
    <property type="evidence" value="ECO:0007669"/>
    <property type="project" value="TreeGrafter"/>
</dbReference>
<dbReference type="GO" id="GO:0015031">
    <property type="term" value="P:protein transport"/>
    <property type="evidence" value="ECO:0007669"/>
    <property type="project" value="UniProtKB-KW"/>
</dbReference>
<dbReference type="EMBL" id="AMGV01000006">
    <property type="protein sequence ID" value="KEF56123.1"/>
    <property type="molecule type" value="Genomic_DNA"/>
</dbReference>
<dbReference type="Pfam" id="PF07817">
    <property type="entry name" value="GLE1"/>
    <property type="match status" value="1"/>
</dbReference>
<feature type="compositionally biased region" description="Basic and acidic residues" evidence="11">
    <location>
        <begin position="93"/>
        <end position="199"/>
    </location>
</feature>
<dbReference type="InterPro" id="IPR038506">
    <property type="entry name" value="GLE1-like_sf"/>
</dbReference>
<dbReference type="AlphaFoldDB" id="A0A072PA24"/>
<name>A0A072PA24_9EURO</name>
<keyword evidence="3" id="KW-0813">Transport</keyword>
<feature type="compositionally biased region" description="Polar residues" evidence="11">
    <location>
        <begin position="235"/>
        <end position="244"/>
    </location>
</feature>
<evidence type="ECO:0000313" key="13">
    <source>
        <dbReference type="Proteomes" id="UP000027920"/>
    </source>
</evidence>
<sequence>MTRERASPYQTSRRSDDSPSRKVEYDLQRAFSQVQLHHAECQRLDLFQRRQQQEELDAREMVQAEVHRKEINYATAQHELVRQQAEAVLRSYLKKEEEERRKREEERRRQEEEEEKRRQEAEAARRLAELERREREERERREREERENAEKERVAILEKQKEDAEEKHRKEREATEKAQREESQRLEREQQDQKDRESALKQQQQQHHQQREADKTSAITSQNLSPAAMTIPAQKPTQSTSSTRHNLEAEHRHYLAIHQKLKAFRKDFWDNTRKNPALKPHVGDMRRAMKTSIGQLTDDRVGNRVPHERIRSTLIRALKELPSPPVTVNDYLPPGLSLLDKNTTTIPSLVLYLLSMFSKAVMNAFVGECAVNPKAAEPIGTLAAQIFSMPELQFTRNVPSLNSGIHYEAFGGSAPTPPMKPSSCSLIAVLVCKFHAAAPALFGVSGSESTSAGRLRLGWRTEHVSDGKKAFVEEQKHYDRLTGLGVGYASIALRNFSKARLQNPWPPRHYWESLASIANTPPAEVQTSHLILLKSMLENVARDRFVLFYGAAGIAALRQAVVAFPASLPREIQEKPAARALVLMAESWKMGWD</sequence>
<evidence type="ECO:0000256" key="7">
    <source>
        <dbReference type="ARBA" id="ARBA00023132"/>
    </source>
</evidence>
<feature type="region of interest" description="Disordered" evidence="11">
    <location>
        <begin position="1"/>
        <end position="22"/>
    </location>
</feature>
<keyword evidence="8" id="KW-0539">Nucleus</keyword>
<keyword evidence="4" id="KW-0509">mRNA transport</keyword>
<evidence type="ECO:0000256" key="1">
    <source>
        <dbReference type="ARBA" id="ARBA00004567"/>
    </source>
</evidence>
<evidence type="ECO:0000256" key="2">
    <source>
        <dbReference type="ARBA" id="ARBA00011056"/>
    </source>
</evidence>
<accession>A0A072PA24</accession>
<evidence type="ECO:0000256" key="11">
    <source>
        <dbReference type="SAM" id="MobiDB-lite"/>
    </source>
</evidence>
<evidence type="ECO:0000256" key="9">
    <source>
        <dbReference type="ARBA" id="ARBA00026227"/>
    </source>
</evidence>
<gene>
    <name evidence="12" type="ORF">A1O9_07704</name>
</gene>
<dbReference type="Proteomes" id="UP000027920">
    <property type="component" value="Unassembled WGS sequence"/>
</dbReference>
<dbReference type="OrthoDB" id="420884at2759"/>
<comment type="subcellular location">
    <subcellularLocation>
        <location evidence="1">Nucleus</location>
        <location evidence="1">Nuclear pore complex</location>
    </subcellularLocation>
</comment>
<dbReference type="GO" id="GO:0044614">
    <property type="term" value="C:nuclear pore cytoplasmic filaments"/>
    <property type="evidence" value="ECO:0007669"/>
    <property type="project" value="TreeGrafter"/>
</dbReference>
<evidence type="ECO:0000256" key="10">
    <source>
        <dbReference type="ARBA" id="ARBA00029983"/>
    </source>
</evidence>
<dbReference type="GeneID" id="25282617"/>
<evidence type="ECO:0000256" key="4">
    <source>
        <dbReference type="ARBA" id="ARBA00022816"/>
    </source>
</evidence>
<evidence type="ECO:0000256" key="8">
    <source>
        <dbReference type="ARBA" id="ARBA00023242"/>
    </source>
</evidence>
<protein>
    <recommendedName>
        <fullName evidence="9">mRNA export factor GLE1</fullName>
    </recommendedName>
    <alternativeName>
        <fullName evidence="10">Nucleoporin GLE1</fullName>
    </alternativeName>
</protein>
<evidence type="ECO:0000256" key="6">
    <source>
        <dbReference type="ARBA" id="ARBA00023010"/>
    </source>
</evidence>
<dbReference type="STRING" id="1182545.A0A072PA24"/>
<proteinExistence type="inferred from homology"/>
<keyword evidence="13" id="KW-1185">Reference proteome</keyword>
<dbReference type="PANTHER" id="PTHR12960:SF0">
    <property type="entry name" value="MRNA EXPORT FACTOR GLE1"/>
    <property type="match status" value="1"/>
</dbReference>
<evidence type="ECO:0000256" key="5">
    <source>
        <dbReference type="ARBA" id="ARBA00022927"/>
    </source>
</evidence>
<dbReference type="GO" id="GO:0005543">
    <property type="term" value="F:phospholipid binding"/>
    <property type="evidence" value="ECO:0007669"/>
    <property type="project" value="TreeGrafter"/>
</dbReference>
<evidence type="ECO:0000256" key="3">
    <source>
        <dbReference type="ARBA" id="ARBA00022448"/>
    </source>
</evidence>
<keyword evidence="5" id="KW-0653">Protein transport</keyword>